<organism evidence="1 2">
    <name type="scientific">Bacteroides salyersiae CL02T12C01</name>
    <dbReference type="NCBI Taxonomy" id="997887"/>
    <lineage>
        <taxon>Bacteria</taxon>
        <taxon>Pseudomonadati</taxon>
        <taxon>Bacteroidota</taxon>
        <taxon>Bacteroidia</taxon>
        <taxon>Bacteroidales</taxon>
        <taxon>Bacteroidaceae</taxon>
        <taxon>Bacteroides</taxon>
    </lineage>
</organism>
<dbReference type="PATRIC" id="fig|997887.3.peg.1294"/>
<dbReference type="EMBL" id="AGXV01000015">
    <property type="protein sequence ID" value="EIY67654.1"/>
    <property type="molecule type" value="Genomic_DNA"/>
</dbReference>
<name>I9I428_9BACE</name>
<evidence type="ECO:0000313" key="1">
    <source>
        <dbReference type="EMBL" id="EIY67654.1"/>
    </source>
</evidence>
<evidence type="ECO:0000313" key="2">
    <source>
        <dbReference type="Proteomes" id="UP000005150"/>
    </source>
</evidence>
<sequence>MEKRKLMGEGKMKRGEVLCSIIAQPITFLSFFRLIQAIGTHCSNKIKLIA</sequence>
<dbReference type="HOGENOM" id="CLU_3114738_0_0_10"/>
<reference evidence="1 2" key="1">
    <citation type="submission" date="2012-02" db="EMBL/GenBank/DDBJ databases">
        <title>The Genome Sequence of Bacteroides salyersiae CL02T12C01.</title>
        <authorList>
            <consortium name="The Broad Institute Genome Sequencing Platform"/>
            <person name="Earl A."/>
            <person name="Ward D."/>
            <person name="Feldgarden M."/>
            <person name="Gevers D."/>
            <person name="Zitomersky N.L."/>
            <person name="Coyne M.J."/>
            <person name="Comstock L.E."/>
            <person name="Young S.K."/>
            <person name="Zeng Q."/>
            <person name="Gargeya S."/>
            <person name="Fitzgerald M."/>
            <person name="Haas B."/>
            <person name="Abouelleil A."/>
            <person name="Alvarado L."/>
            <person name="Arachchi H.M."/>
            <person name="Berlin A."/>
            <person name="Chapman S.B."/>
            <person name="Gearin G."/>
            <person name="Goldberg J."/>
            <person name="Griggs A."/>
            <person name="Gujja S."/>
            <person name="Hansen M."/>
            <person name="Heiman D."/>
            <person name="Howarth C."/>
            <person name="Larimer J."/>
            <person name="Lui A."/>
            <person name="MacDonald P.J.P."/>
            <person name="McCowen C."/>
            <person name="Montmayeur A."/>
            <person name="Murphy C."/>
            <person name="Neiman D."/>
            <person name="Pearson M."/>
            <person name="Priest M."/>
            <person name="Roberts A."/>
            <person name="Saif S."/>
            <person name="Shea T."/>
            <person name="Sisk P."/>
            <person name="Stolte C."/>
            <person name="Sykes S."/>
            <person name="Wortman J."/>
            <person name="Nusbaum C."/>
            <person name="Birren B."/>
        </authorList>
    </citation>
    <scope>NUCLEOTIDE SEQUENCE [LARGE SCALE GENOMIC DNA]</scope>
    <source>
        <strain evidence="1 2">CL02T12C01</strain>
    </source>
</reference>
<gene>
    <name evidence="1" type="ORF">HMPREF1071_01228</name>
</gene>
<keyword evidence="2" id="KW-1185">Reference proteome</keyword>
<dbReference type="AlphaFoldDB" id="I9I428"/>
<dbReference type="RefSeq" id="WP_007479072.1">
    <property type="nucleotide sequence ID" value="NZ_JH724307.1"/>
</dbReference>
<proteinExistence type="predicted"/>
<accession>I9I428</accession>
<protein>
    <submittedName>
        <fullName evidence="1">Uncharacterized protein</fullName>
    </submittedName>
</protein>
<comment type="caution">
    <text evidence="1">The sequence shown here is derived from an EMBL/GenBank/DDBJ whole genome shotgun (WGS) entry which is preliminary data.</text>
</comment>
<dbReference type="Proteomes" id="UP000005150">
    <property type="component" value="Unassembled WGS sequence"/>
</dbReference>